<evidence type="ECO:0000313" key="2">
    <source>
        <dbReference type="EMBL" id="KAJ9129177.1"/>
    </source>
</evidence>
<name>A0ABQ9K987_HEVBR</name>
<gene>
    <name evidence="2" type="ORF">P3X46_034035</name>
</gene>
<sequence>VFGGEPQPWHSRALLQSPVSHPLPSKLQLVRPQIRAIVVPGATSNVQVWPESRRRPPPGLLEIISSSPCFLISHSFRSLYYDPFLISHTEPLSQSLPFLNQSKHLILRLPMHPLRFLLPSSEAKMEKQKHTATGQQLCSGKGTSDVGSTSSSEAESLKKSGGKTVSTVTTLTAVATIDIPSQEIPRDNVEGNGAECKENYNGKWSAQTKAEVSERNQDKTISPVGGHGLLFPEADKKQEQNLPESGTRRDESCKRKAQNSLSKFSNKKSLDLPRRFSKRLAAIEPELLGNASSFVQAIPKAGNKQEQNSPESGIKGDKIYEGKTQNSLSESNNDKGLNLPHQSSKCLDEIEHKRVVNLVSIVQARPNPKTIRSPNGAMGLTSDVLAEKTSEQMEDEPITELLHHAAANTNNPLLRKPSNKSQKTHSVLPKARVSDLNQCKLVSADKGPFLTPEADVQSGMKGKGQEKTQNGLSKPSDKKLKKGMNLARRSSKRIAGLEPEVVANTGSSARALQNAKRSCKTEAILAVGLTSDALAEKASQQLGAESRTEFPNHALTDVKNQVSFQDTAVSKHQSQVQETDKTNDENSEPQLIPPFGEFWSDPCLEFAFKTLTGEIPVEITAENELVSTPASDIIHERNSLMKTIDRSSNGKTLINSGKCKNSTKLHLPRQSPEQFSELESEPMGSSISNVRAFKMTGRTAKKSSKDEAVLDVVSLDKFAVGASQQLKAGPEEAQAHYCSPNVTTTPQIEPSNKRIKHLDDCTATEEHSQKLEIEKNGNMPELQLNFSFGDYWSDPCFEFAFKTLTGALPIDDNLPVQSYFQQQVDTSQTQKGVYFQQQVDASQTQREDYFQQQVDTSQTLRESYFQQPVDTSQTLKDGSLALPDFGLPSFFQTDISVHFDAPEKQLASQTQVPLNNPSFLPSGSLSLPSCSSIGSQQPPHLKENKGLRGRVNS</sequence>
<dbReference type="PANTHER" id="PTHR34067">
    <property type="entry name" value="OS04G0193200 PROTEIN"/>
    <property type="match status" value="1"/>
</dbReference>
<proteinExistence type="predicted"/>
<keyword evidence="3" id="KW-1185">Reference proteome</keyword>
<feature type="region of interest" description="Disordered" evidence="1">
    <location>
        <begin position="207"/>
        <end position="266"/>
    </location>
</feature>
<feature type="region of interest" description="Disordered" evidence="1">
    <location>
        <begin position="927"/>
        <end position="953"/>
    </location>
</feature>
<feature type="compositionally biased region" description="Polar residues" evidence="1">
    <location>
        <begin position="131"/>
        <end position="154"/>
    </location>
</feature>
<reference evidence="2 3" key="1">
    <citation type="journal article" date="2023" name="Plant Biotechnol. J.">
        <title>Chromosome-level wild Hevea brasiliensis genome provides new tools for genomic-assisted breeding and valuable loci to elevate rubber yield.</title>
        <authorList>
            <person name="Cheng H."/>
            <person name="Song X."/>
            <person name="Hu Y."/>
            <person name="Wu T."/>
            <person name="Yang Q."/>
            <person name="An Z."/>
            <person name="Feng S."/>
            <person name="Deng Z."/>
            <person name="Wu W."/>
            <person name="Zeng X."/>
            <person name="Tu M."/>
            <person name="Wang X."/>
            <person name="Huang H."/>
        </authorList>
    </citation>
    <scope>NUCLEOTIDE SEQUENCE [LARGE SCALE GENOMIC DNA]</scope>
    <source>
        <strain evidence="2">MT/VB/25A 57/8</strain>
    </source>
</reference>
<protein>
    <submittedName>
        <fullName evidence="2">Uncharacterized protein</fullName>
    </submittedName>
</protein>
<feature type="region of interest" description="Disordered" evidence="1">
    <location>
        <begin position="300"/>
        <end position="319"/>
    </location>
</feature>
<dbReference type="EMBL" id="JARPOI010000229">
    <property type="protein sequence ID" value="KAJ9129177.1"/>
    <property type="molecule type" value="Genomic_DNA"/>
</dbReference>
<feature type="region of interest" description="Disordered" evidence="1">
    <location>
        <begin position="651"/>
        <end position="683"/>
    </location>
</feature>
<feature type="compositionally biased region" description="Basic and acidic residues" evidence="1">
    <location>
        <begin position="184"/>
        <end position="200"/>
    </location>
</feature>
<feature type="region of interest" description="Disordered" evidence="1">
    <location>
        <begin position="183"/>
        <end position="202"/>
    </location>
</feature>
<feature type="region of interest" description="Disordered" evidence="1">
    <location>
        <begin position="448"/>
        <end position="482"/>
    </location>
</feature>
<dbReference type="InterPro" id="IPR038945">
    <property type="entry name" value="MBD13-like"/>
</dbReference>
<feature type="region of interest" description="Disordered" evidence="1">
    <location>
        <begin position="567"/>
        <end position="591"/>
    </location>
</feature>
<evidence type="ECO:0000256" key="1">
    <source>
        <dbReference type="SAM" id="MobiDB-lite"/>
    </source>
</evidence>
<feature type="region of interest" description="Disordered" evidence="1">
    <location>
        <begin position="128"/>
        <end position="162"/>
    </location>
</feature>
<feature type="compositionally biased region" description="Polar residues" evidence="1">
    <location>
        <begin position="567"/>
        <end position="577"/>
    </location>
</feature>
<dbReference type="Proteomes" id="UP001174677">
    <property type="component" value="Unassembled WGS sequence"/>
</dbReference>
<dbReference type="PANTHER" id="PTHR34067:SF20">
    <property type="entry name" value="OS08G0206700 PROTEIN"/>
    <property type="match status" value="1"/>
</dbReference>
<organism evidence="2 3">
    <name type="scientific">Hevea brasiliensis</name>
    <name type="common">Para rubber tree</name>
    <name type="synonym">Siphonia brasiliensis</name>
    <dbReference type="NCBI Taxonomy" id="3981"/>
    <lineage>
        <taxon>Eukaryota</taxon>
        <taxon>Viridiplantae</taxon>
        <taxon>Streptophyta</taxon>
        <taxon>Embryophyta</taxon>
        <taxon>Tracheophyta</taxon>
        <taxon>Spermatophyta</taxon>
        <taxon>Magnoliopsida</taxon>
        <taxon>eudicotyledons</taxon>
        <taxon>Gunneridae</taxon>
        <taxon>Pentapetalae</taxon>
        <taxon>rosids</taxon>
        <taxon>fabids</taxon>
        <taxon>Malpighiales</taxon>
        <taxon>Euphorbiaceae</taxon>
        <taxon>Crotonoideae</taxon>
        <taxon>Micrandreae</taxon>
        <taxon>Hevea</taxon>
    </lineage>
</organism>
<feature type="non-terminal residue" evidence="2">
    <location>
        <position position="1"/>
    </location>
</feature>
<comment type="caution">
    <text evidence="2">The sequence shown here is derived from an EMBL/GenBank/DDBJ whole genome shotgun (WGS) entry which is preliminary data.</text>
</comment>
<accession>A0ABQ9K987</accession>
<feature type="compositionally biased region" description="Polar residues" evidence="1">
    <location>
        <begin position="651"/>
        <end position="660"/>
    </location>
</feature>
<evidence type="ECO:0000313" key="3">
    <source>
        <dbReference type="Proteomes" id="UP001174677"/>
    </source>
</evidence>